<evidence type="ECO:0000256" key="3">
    <source>
        <dbReference type="ARBA" id="ARBA00004406"/>
    </source>
</evidence>
<organism evidence="15 16">
    <name type="scientific">Zophobas morio</name>
    <dbReference type="NCBI Taxonomy" id="2755281"/>
    <lineage>
        <taxon>Eukaryota</taxon>
        <taxon>Metazoa</taxon>
        <taxon>Ecdysozoa</taxon>
        <taxon>Arthropoda</taxon>
        <taxon>Hexapoda</taxon>
        <taxon>Insecta</taxon>
        <taxon>Pterygota</taxon>
        <taxon>Neoptera</taxon>
        <taxon>Endopterygota</taxon>
        <taxon>Coleoptera</taxon>
        <taxon>Polyphaga</taxon>
        <taxon>Cucujiformia</taxon>
        <taxon>Tenebrionidae</taxon>
        <taxon>Zophobas</taxon>
    </lineage>
</organism>
<evidence type="ECO:0000256" key="11">
    <source>
        <dbReference type="ARBA" id="ARBA00023033"/>
    </source>
</evidence>
<comment type="subcellular location">
    <subcellularLocation>
        <location evidence="3">Endoplasmic reticulum membrane</location>
        <topology evidence="3">Peripheral membrane protein</topology>
    </subcellularLocation>
    <subcellularLocation>
        <location evidence="2">Microsome membrane</location>
        <topology evidence="2">Peripheral membrane protein</topology>
    </subcellularLocation>
</comment>
<name>A0AA38HW61_9CUCU</name>
<dbReference type="PANTHER" id="PTHR24292:SF54">
    <property type="entry name" value="CYP9F3-RELATED"/>
    <property type="match status" value="1"/>
</dbReference>
<dbReference type="Gene3D" id="1.10.630.10">
    <property type="entry name" value="Cytochrome P450"/>
    <property type="match status" value="1"/>
</dbReference>
<evidence type="ECO:0000256" key="10">
    <source>
        <dbReference type="ARBA" id="ARBA00023004"/>
    </source>
</evidence>
<dbReference type="InterPro" id="IPR036396">
    <property type="entry name" value="Cyt_P450_sf"/>
</dbReference>
<keyword evidence="5 13" id="KW-0349">Heme</keyword>
<dbReference type="InterPro" id="IPR002401">
    <property type="entry name" value="Cyt_P450_E_grp-I"/>
</dbReference>
<dbReference type="Pfam" id="PF00067">
    <property type="entry name" value="p450"/>
    <property type="match status" value="1"/>
</dbReference>
<evidence type="ECO:0000256" key="6">
    <source>
        <dbReference type="ARBA" id="ARBA00022723"/>
    </source>
</evidence>
<evidence type="ECO:0000256" key="7">
    <source>
        <dbReference type="ARBA" id="ARBA00022824"/>
    </source>
</evidence>
<dbReference type="GO" id="GO:0016705">
    <property type="term" value="F:oxidoreductase activity, acting on paired donors, with incorporation or reduction of molecular oxygen"/>
    <property type="evidence" value="ECO:0007669"/>
    <property type="project" value="InterPro"/>
</dbReference>
<evidence type="ECO:0000256" key="12">
    <source>
        <dbReference type="ARBA" id="ARBA00023136"/>
    </source>
</evidence>
<feature type="binding site" description="axial binding residue" evidence="13">
    <location>
        <position position="474"/>
    </location>
    <ligand>
        <name>heme</name>
        <dbReference type="ChEBI" id="CHEBI:30413"/>
    </ligand>
    <ligandPart>
        <name>Fe</name>
        <dbReference type="ChEBI" id="CHEBI:18248"/>
    </ligandPart>
</feature>
<keyword evidence="9 14" id="KW-0560">Oxidoreductase</keyword>
<keyword evidence="16" id="KW-1185">Reference proteome</keyword>
<evidence type="ECO:0000256" key="14">
    <source>
        <dbReference type="RuleBase" id="RU000461"/>
    </source>
</evidence>
<keyword evidence="7" id="KW-0256">Endoplasmic reticulum</keyword>
<dbReference type="InterPro" id="IPR001128">
    <property type="entry name" value="Cyt_P450"/>
</dbReference>
<evidence type="ECO:0000256" key="1">
    <source>
        <dbReference type="ARBA" id="ARBA00001971"/>
    </source>
</evidence>
<evidence type="ECO:0000313" key="16">
    <source>
        <dbReference type="Proteomes" id="UP001168821"/>
    </source>
</evidence>
<protein>
    <recommendedName>
        <fullName evidence="17">Cytochrome P450</fullName>
    </recommendedName>
</protein>
<gene>
    <name evidence="15" type="ORF">Zmor_022964</name>
</gene>
<proteinExistence type="inferred from homology"/>
<evidence type="ECO:0000256" key="2">
    <source>
        <dbReference type="ARBA" id="ARBA00004174"/>
    </source>
</evidence>
<evidence type="ECO:0000313" key="15">
    <source>
        <dbReference type="EMBL" id="KAJ3645298.1"/>
    </source>
</evidence>
<dbReference type="FunFam" id="1.10.630.10:FF:000042">
    <property type="entry name" value="Cytochrome P450"/>
    <property type="match status" value="1"/>
</dbReference>
<dbReference type="PRINTS" id="PR00463">
    <property type="entry name" value="EP450I"/>
</dbReference>
<dbReference type="GO" id="GO:0020037">
    <property type="term" value="F:heme binding"/>
    <property type="evidence" value="ECO:0007669"/>
    <property type="project" value="InterPro"/>
</dbReference>
<sequence>MWWWIVAAVAAAAATLWYWLMICPQKYWLKRGVKPRTSGFLLGDNLGIFLGRQSLVEMVEVVYKSCPNTRYSGTYQFFRPSLLVKDPDLIKQITVKDFDHFLDHRSLIPEDSEPLWSKNLFALTGKAWRDMRSTLSPAFTSSKMKHIFTLISQNGEQFVNHFLKKDEKLITVEMKDIFTRFTNDIIASAAFGIECDSLSNRNNEFYLMGKETTNFSGFRKIFSFFLIMLIPKVAKLLKMTMFSQEVNNFFTTIVKSSIRSREQLGIVRPDMIHLLLEARKNGLKHEETQPAQDTGFATVQESEIHKDPKNAKAEITDQDMTSQALIFFFAGFESVSAVMCFMAHELAVNPEVQERLIREIDETLEGCKSGVTYEALLGMKYMDMVVSETMRKWPNPVVDRICTKAYTIEPKLPHEKPVHLKVNDAVWIPVFGIHRDPEYYPEPDKFDPERFNDENKVNINPYTYMPFGAGPRNCIGSRFALLEIKALFFYVLSHFEIVPVEKTQIPLVLSKKKLNMTAENGFWLGLKRRSKV</sequence>
<dbReference type="GO" id="GO:0005789">
    <property type="term" value="C:endoplasmic reticulum membrane"/>
    <property type="evidence" value="ECO:0007669"/>
    <property type="project" value="UniProtKB-SubCell"/>
</dbReference>
<comment type="similarity">
    <text evidence="4 14">Belongs to the cytochrome P450 family.</text>
</comment>
<evidence type="ECO:0000256" key="5">
    <source>
        <dbReference type="ARBA" id="ARBA00022617"/>
    </source>
</evidence>
<dbReference type="GO" id="GO:0005506">
    <property type="term" value="F:iron ion binding"/>
    <property type="evidence" value="ECO:0007669"/>
    <property type="project" value="InterPro"/>
</dbReference>
<comment type="cofactor">
    <cofactor evidence="1 13">
        <name>heme</name>
        <dbReference type="ChEBI" id="CHEBI:30413"/>
    </cofactor>
</comment>
<keyword evidence="12" id="KW-0472">Membrane</keyword>
<keyword evidence="6 13" id="KW-0479">Metal-binding</keyword>
<evidence type="ECO:0000256" key="8">
    <source>
        <dbReference type="ARBA" id="ARBA00022848"/>
    </source>
</evidence>
<comment type="caution">
    <text evidence="15">The sequence shown here is derived from an EMBL/GenBank/DDBJ whole genome shotgun (WGS) entry which is preliminary data.</text>
</comment>
<keyword evidence="10 13" id="KW-0408">Iron</keyword>
<keyword evidence="8" id="KW-0492">Microsome</keyword>
<accession>A0AA38HW61</accession>
<dbReference type="SUPFAM" id="SSF48264">
    <property type="entry name" value="Cytochrome P450"/>
    <property type="match status" value="1"/>
</dbReference>
<dbReference type="Proteomes" id="UP001168821">
    <property type="component" value="Unassembled WGS sequence"/>
</dbReference>
<dbReference type="PANTHER" id="PTHR24292">
    <property type="entry name" value="CYTOCHROME P450"/>
    <property type="match status" value="1"/>
</dbReference>
<dbReference type="PROSITE" id="PS00086">
    <property type="entry name" value="CYTOCHROME_P450"/>
    <property type="match status" value="1"/>
</dbReference>
<reference evidence="15" key="1">
    <citation type="journal article" date="2023" name="G3 (Bethesda)">
        <title>Whole genome assemblies of Zophobas morio and Tenebrio molitor.</title>
        <authorList>
            <person name="Kaur S."/>
            <person name="Stinson S.A."/>
            <person name="diCenzo G.C."/>
        </authorList>
    </citation>
    <scope>NUCLEOTIDE SEQUENCE</scope>
    <source>
        <strain evidence="15">QUZm001</strain>
    </source>
</reference>
<dbReference type="GO" id="GO:0004497">
    <property type="term" value="F:monooxygenase activity"/>
    <property type="evidence" value="ECO:0007669"/>
    <property type="project" value="UniProtKB-KW"/>
</dbReference>
<keyword evidence="11 14" id="KW-0503">Monooxygenase</keyword>
<evidence type="ECO:0008006" key="17">
    <source>
        <dbReference type="Google" id="ProtNLM"/>
    </source>
</evidence>
<dbReference type="EMBL" id="JALNTZ010000007">
    <property type="protein sequence ID" value="KAJ3645298.1"/>
    <property type="molecule type" value="Genomic_DNA"/>
</dbReference>
<evidence type="ECO:0000256" key="13">
    <source>
        <dbReference type="PIRSR" id="PIRSR602401-1"/>
    </source>
</evidence>
<dbReference type="CDD" id="cd11056">
    <property type="entry name" value="CYP6-like"/>
    <property type="match status" value="1"/>
</dbReference>
<dbReference type="InterPro" id="IPR050476">
    <property type="entry name" value="Insect_CytP450_Detox"/>
</dbReference>
<dbReference type="InterPro" id="IPR017972">
    <property type="entry name" value="Cyt_P450_CS"/>
</dbReference>
<dbReference type="PRINTS" id="PR00385">
    <property type="entry name" value="P450"/>
</dbReference>
<dbReference type="AlphaFoldDB" id="A0AA38HW61"/>
<evidence type="ECO:0000256" key="9">
    <source>
        <dbReference type="ARBA" id="ARBA00023002"/>
    </source>
</evidence>
<evidence type="ECO:0000256" key="4">
    <source>
        <dbReference type="ARBA" id="ARBA00010617"/>
    </source>
</evidence>